<dbReference type="GO" id="GO:0003677">
    <property type="term" value="F:DNA binding"/>
    <property type="evidence" value="ECO:0007669"/>
    <property type="project" value="UniProtKB-KW"/>
</dbReference>
<dbReference type="PRINTS" id="PR00038">
    <property type="entry name" value="HTHLUXR"/>
</dbReference>
<evidence type="ECO:0000256" key="2">
    <source>
        <dbReference type="ARBA" id="ARBA00023125"/>
    </source>
</evidence>
<dbReference type="InterPro" id="IPR036388">
    <property type="entry name" value="WH-like_DNA-bd_sf"/>
</dbReference>
<reference evidence="5" key="1">
    <citation type="submission" date="2022-11" db="EMBL/GenBank/DDBJ databases">
        <title>Parathalassolutuus dongxingensis gen. nov., sp. nov., a novel member of family Oceanospirillaceae isolated from a coastal shrimp pond in Guangxi, China.</title>
        <authorList>
            <person name="Chen H."/>
        </authorList>
    </citation>
    <scope>NUCLEOTIDE SEQUENCE</scope>
    <source>
        <strain evidence="5">G-43</strain>
    </source>
</reference>
<dbReference type="Gene3D" id="1.10.10.10">
    <property type="entry name" value="Winged helix-like DNA-binding domain superfamily/Winged helix DNA-binding domain"/>
    <property type="match status" value="1"/>
</dbReference>
<dbReference type="InterPro" id="IPR000792">
    <property type="entry name" value="Tscrpt_reg_LuxR_C"/>
</dbReference>
<dbReference type="PANTHER" id="PTHR44688">
    <property type="entry name" value="DNA-BINDING TRANSCRIPTIONAL ACTIVATOR DEVR_DOSR"/>
    <property type="match status" value="1"/>
</dbReference>
<dbReference type="Pfam" id="PF00196">
    <property type="entry name" value="GerE"/>
    <property type="match status" value="1"/>
</dbReference>
<dbReference type="EMBL" id="JAPNOA010000039">
    <property type="protein sequence ID" value="MCY0966309.1"/>
    <property type="molecule type" value="Genomic_DNA"/>
</dbReference>
<sequence length="236" mass="25935">MIASPATGHLLESFAHTFGSSASTLLGATGWVTYIVGAEWRIKHFLAMNTQCPEQQAYEHAFYACDPLAPAHCLKAGLRVALLQEQISDSVEHQTYRHEFLEPFGITDALEVFLQSDAGLILGCSLLRHHPAPRFVDADRVKAEALLALGDFALARIFPGNQASIESITKRFPILTAREVTLVQLVAAGLNNKQLSRELDISLPTVKTHLLNIFRKLETSSRTELVSRILGFGGDE</sequence>
<dbReference type="InterPro" id="IPR016032">
    <property type="entry name" value="Sig_transdc_resp-reg_C-effctor"/>
</dbReference>
<dbReference type="SMART" id="SM00421">
    <property type="entry name" value="HTH_LUXR"/>
    <property type="match status" value="1"/>
</dbReference>
<dbReference type="AlphaFoldDB" id="A0A9X3ITW3"/>
<accession>A0A9X3ITW3</accession>
<keyword evidence="6" id="KW-1185">Reference proteome</keyword>
<evidence type="ECO:0000256" key="1">
    <source>
        <dbReference type="ARBA" id="ARBA00023015"/>
    </source>
</evidence>
<dbReference type="GO" id="GO:0006355">
    <property type="term" value="P:regulation of DNA-templated transcription"/>
    <property type="evidence" value="ECO:0007669"/>
    <property type="project" value="InterPro"/>
</dbReference>
<dbReference type="Proteomes" id="UP001150830">
    <property type="component" value="Unassembled WGS sequence"/>
</dbReference>
<evidence type="ECO:0000259" key="4">
    <source>
        <dbReference type="PROSITE" id="PS50043"/>
    </source>
</evidence>
<gene>
    <name evidence="5" type="ORF">OUO13_14025</name>
</gene>
<name>A0A9X3ITW3_9GAMM</name>
<proteinExistence type="predicted"/>
<evidence type="ECO:0000313" key="5">
    <source>
        <dbReference type="EMBL" id="MCY0966309.1"/>
    </source>
</evidence>
<comment type="caution">
    <text evidence="5">The sequence shown here is derived from an EMBL/GenBank/DDBJ whole genome shotgun (WGS) entry which is preliminary data.</text>
</comment>
<keyword evidence="1" id="KW-0805">Transcription regulation</keyword>
<dbReference type="PROSITE" id="PS50043">
    <property type="entry name" value="HTH_LUXR_2"/>
    <property type="match status" value="1"/>
</dbReference>
<dbReference type="SUPFAM" id="SSF46894">
    <property type="entry name" value="C-terminal effector domain of the bipartite response regulators"/>
    <property type="match status" value="1"/>
</dbReference>
<dbReference type="CDD" id="cd06170">
    <property type="entry name" value="LuxR_C_like"/>
    <property type="match status" value="1"/>
</dbReference>
<evidence type="ECO:0000256" key="3">
    <source>
        <dbReference type="ARBA" id="ARBA00023163"/>
    </source>
</evidence>
<keyword evidence="3" id="KW-0804">Transcription</keyword>
<protein>
    <submittedName>
        <fullName evidence="5">LuxR C-terminal-related transcriptional regulator</fullName>
    </submittedName>
</protein>
<organism evidence="5 6">
    <name type="scientific">Parathalassolituus penaei</name>
    <dbReference type="NCBI Taxonomy" id="2997323"/>
    <lineage>
        <taxon>Bacteria</taxon>
        <taxon>Pseudomonadati</taxon>
        <taxon>Pseudomonadota</taxon>
        <taxon>Gammaproteobacteria</taxon>
        <taxon>Oceanospirillales</taxon>
        <taxon>Oceanospirillaceae</taxon>
        <taxon>Parathalassolituus</taxon>
    </lineage>
</organism>
<keyword evidence="2" id="KW-0238">DNA-binding</keyword>
<evidence type="ECO:0000313" key="6">
    <source>
        <dbReference type="Proteomes" id="UP001150830"/>
    </source>
</evidence>
<dbReference type="RefSeq" id="WP_283174517.1">
    <property type="nucleotide sequence ID" value="NZ_JAPNOA010000039.1"/>
</dbReference>
<feature type="domain" description="HTH luxR-type" evidence="4">
    <location>
        <begin position="168"/>
        <end position="233"/>
    </location>
</feature>
<dbReference type="PANTHER" id="PTHR44688:SF16">
    <property type="entry name" value="DNA-BINDING TRANSCRIPTIONAL ACTIVATOR DEVR_DOSR"/>
    <property type="match status" value="1"/>
</dbReference>